<sequence length="599" mass="68939">MSDDCNFIHSHYLANKLLSHQGVKRIPFSLKFTSFPTARNCWQLLSADKVSVALRSVCCCCSCRLSKGIFSPFFLLTISQFFSPPFFLFTFRPSLFLLIKQAEPVDESSVKKMILTFEKRSYKNQELRIKFPDNPEKFMETELDLNDIIQEMHVIATMPDLYHLLVELNAVHSLLGLLSHENSDILLLIDQWIDLDSVVDLLQELTDIDTLHESEEGAEVLIDALLEGQVVALLVQNMERLDEQVKEEADGVYNTLAIIENMAEFRPGLCTEAAQQGLMQWLLKRIKVRNRLTMSYTLFPLIAHIPGNGIVILELLGEMDGIDVLLQQLSVFKRHNPATAEEQEMMENLFDSLCSCLMLPANRDRFLRGEGLQLMNLMLREKKMSRTSALKVLDHGMIGPEGTDNCHKFVDILGLRTIFPLFMKTPKKMKKVGVSEKEHEEHVCSIIASMLRNLKSQQRTRLLNKFTENDCEKVDRLMELHFKYLDAVQQADKRIEGEKHDMVRRGEILDDSMEDEFYLRRLDAGLFVLQLICYIMVEISNSGISQLQQRVHQILNLRGGSVKVVRHIMREYAESIGDGKTEEFKEAEQKRIMDLLDNF</sequence>
<reference evidence="11" key="2">
    <citation type="submission" date="2025-08" db="UniProtKB">
        <authorList>
            <consortium name="Ensembl"/>
        </authorList>
    </citation>
    <scope>IDENTIFICATION</scope>
</reference>
<dbReference type="InterPro" id="IPR016024">
    <property type="entry name" value="ARM-type_fold"/>
</dbReference>
<keyword evidence="5" id="KW-0539">Nucleus</keyword>
<evidence type="ECO:0000256" key="5">
    <source>
        <dbReference type="ARBA" id="ARBA00023242"/>
    </source>
</evidence>
<dbReference type="Gene3D" id="1.25.10.10">
    <property type="entry name" value="Leucine-rich Repeat Variant"/>
    <property type="match status" value="1"/>
</dbReference>
<dbReference type="Pfam" id="PF08216">
    <property type="entry name" value="CTNNBL"/>
    <property type="match status" value="1"/>
</dbReference>
<comment type="subcellular location">
    <subcellularLocation>
        <location evidence="1">Nucleus</location>
    </subcellularLocation>
</comment>
<dbReference type="Proteomes" id="UP000472263">
    <property type="component" value="Chromosome 7"/>
</dbReference>
<keyword evidence="4" id="KW-0175">Coiled coil</keyword>
<evidence type="ECO:0000256" key="2">
    <source>
        <dbReference type="ARBA" id="ARBA00022553"/>
    </source>
</evidence>
<dbReference type="SUPFAM" id="SSF48371">
    <property type="entry name" value="ARM repeat"/>
    <property type="match status" value="1"/>
</dbReference>
<dbReference type="FunCoup" id="A0A667YDP3">
    <property type="interactions" value="2209"/>
</dbReference>
<dbReference type="GeneTree" id="ENSGT00390000006931"/>
<keyword evidence="2" id="KW-0597">Phosphoprotein</keyword>
<proteinExistence type="predicted"/>
<evidence type="ECO:0000259" key="10">
    <source>
        <dbReference type="SMART" id="SM01156"/>
    </source>
</evidence>
<evidence type="ECO:0000256" key="9">
    <source>
        <dbReference type="ARBA" id="ARBA00083862"/>
    </source>
</evidence>
<reference evidence="11" key="1">
    <citation type="submission" date="2019-06" db="EMBL/GenBank/DDBJ databases">
        <authorList>
            <consortium name="Wellcome Sanger Institute Data Sharing"/>
        </authorList>
    </citation>
    <scope>NUCLEOTIDE SEQUENCE [LARGE SCALE GENOMIC DNA]</scope>
</reference>
<dbReference type="SMART" id="SM01156">
    <property type="entry name" value="DUF1716"/>
    <property type="match status" value="1"/>
</dbReference>
<dbReference type="InParanoid" id="A0A667YDP3"/>
<dbReference type="PANTHER" id="PTHR14978:SF0">
    <property type="entry name" value="BETA-CATENIN-LIKE PROTEIN 1"/>
    <property type="match status" value="1"/>
</dbReference>
<comment type="function">
    <text evidence="6">Component of the PRP19-CDC5L complex that forms an integral part of the spliceosome and is required for activating pre-mRNA splicing. Participates in AID/AICDA-mediated somatic hypermutation (SHM) and class-switch recombination (CSR), 2 processes resulting in the production of high-affinity, mutated isotype-switched antibodies.</text>
</comment>
<dbReference type="FunFam" id="1.25.10.10:FF:001136">
    <property type="entry name" value="Beta-catenin-like protein 1"/>
    <property type="match status" value="1"/>
</dbReference>
<evidence type="ECO:0000256" key="6">
    <source>
        <dbReference type="ARBA" id="ARBA00058456"/>
    </source>
</evidence>
<name>A0A667YDP3_9TELE</name>
<reference evidence="11" key="3">
    <citation type="submission" date="2025-09" db="UniProtKB">
        <authorList>
            <consortium name="Ensembl"/>
        </authorList>
    </citation>
    <scope>IDENTIFICATION</scope>
</reference>
<feature type="domain" description="Beta-catenin-like protein 1 N-terminal" evidence="10">
    <location>
        <begin position="98"/>
        <end position="190"/>
    </location>
</feature>
<dbReference type="AlphaFoldDB" id="A0A667YDP3"/>
<evidence type="ECO:0000256" key="1">
    <source>
        <dbReference type="ARBA" id="ARBA00004123"/>
    </source>
</evidence>
<accession>A0A667YDP3</accession>
<protein>
    <recommendedName>
        <fullName evidence="8">Beta-catenin-like protein 1</fullName>
    </recommendedName>
    <alternativeName>
        <fullName evidence="9">Nuclear-associated protein</fullName>
    </alternativeName>
</protein>
<organism evidence="11 12">
    <name type="scientific">Myripristis murdjan</name>
    <name type="common">pinecone soldierfish</name>
    <dbReference type="NCBI Taxonomy" id="586833"/>
    <lineage>
        <taxon>Eukaryota</taxon>
        <taxon>Metazoa</taxon>
        <taxon>Chordata</taxon>
        <taxon>Craniata</taxon>
        <taxon>Vertebrata</taxon>
        <taxon>Euteleostomi</taxon>
        <taxon>Actinopterygii</taxon>
        <taxon>Neopterygii</taxon>
        <taxon>Teleostei</taxon>
        <taxon>Neoteleostei</taxon>
        <taxon>Acanthomorphata</taxon>
        <taxon>Holocentriformes</taxon>
        <taxon>Holocentridae</taxon>
        <taxon>Myripristis</taxon>
    </lineage>
</organism>
<dbReference type="InterPro" id="IPR011989">
    <property type="entry name" value="ARM-like"/>
</dbReference>
<dbReference type="InterPro" id="IPR013180">
    <property type="entry name" value="CTNNBL1_N"/>
</dbReference>
<evidence type="ECO:0000256" key="3">
    <source>
        <dbReference type="ARBA" id="ARBA00022737"/>
    </source>
</evidence>
<keyword evidence="3" id="KW-0677">Repeat</keyword>
<dbReference type="Ensembl" id="ENSMMDT00005025169.1">
    <property type="protein sequence ID" value="ENSMMDP00005024643.1"/>
    <property type="gene ID" value="ENSMMDG00005010737.1"/>
</dbReference>
<dbReference type="GO" id="GO:0010467">
    <property type="term" value="P:gene expression"/>
    <property type="evidence" value="ECO:0007669"/>
    <property type="project" value="UniProtKB-ARBA"/>
</dbReference>
<evidence type="ECO:0000313" key="12">
    <source>
        <dbReference type="Proteomes" id="UP000472263"/>
    </source>
</evidence>
<comment type="subunit">
    <text evidence="7">Component of the PRP19-CDC5L splicing complex composed of a core complex comprising a homotetramer of PRPF19, CDC5L, PLRG1 and BCAS2, and at least three less stably associated proteins CTNNBL1, CWC15 and HSPA8. Interacts directly with CWC15 and CDC5L in the complex. Interacts with AICDA; the interaction is important for the antibody diversification activity of AICDA. Interacts with PRPF31 (via its NLS). Interacts (via its N-terminal NLS) with KPNA1 and KPNA2.</text>
</comment>
<evidence type="ECO:0000256" key="4">
    <source>
        <dbReference type="ARBA" id="ARBA00023054"/>
    </source>
</evidence>
<dbReference type="InterPro" id="IPR039678">
    <property type="entry name" value="CTNNBL1"/>
</dbReference>
<evidence type="ECO:0000256" key="7">
    <source>
        <dbReference type="ARBA" id="ARBA00061776"/>
    </source>
</evidence>
<gene>
    <name evidence="11" type="primary">CTNNBL1</name>
    <name evidence="11" type="synonym">ctnnbl1</name>
</gene>
<dbReference type="GO" id="GO:0005681">
    <property type="term" value="C:spliceosomal complex"/>
    <property type="evidence" value="ECO:0007669"/>
    <property type="project" value="TreeGrafter"/>
</dbReference>
<keyword evidence="12" id="KW-1185">Reference proteome</keyword>
<dbReference type="PANTHER" id="PTHR14978">
    <property type="entry name" value="BETA-CATENIN-LIKE PROTEIN 1 NUCLEAR ASSOCIATED PROTEIN"/>
    <property type="match status" value="1"/>
</dbReference>
<evidence type="ECO:0000313" key="11">
    <source>
        <dbReference type="Ensembl" id="ENSMMDP00005024643.1"/>
    </source>
</evidence>
<evidence type="ECO:0000256" key="8">
    <source>
        <dbReference type="ARBA" id="ARBA00070106"/>
    </source>
</evidence>